<name>A0ABZ3FQJ1_9ACTN</name>
<dbReference type="PROSITE" id="PS51257">
    <property type="entry name" value="PROKAR_LIPOPROTEIN"/>
    <property type="match status" value="1"/>
</dbReference>
<reference evidence="2 3" key="1">
    <citation type="submission" date="2024-04" db="EMBL/GenBank/DDBJ databases">
        <title>Isolation of an actinomycete strain from pig manure.</title>
        <authorList>
            <person name="Gong T."/>
            <person name="Yu Z."/>
            <person name="An M."/>
            <person name="Wei C."/>
            <person name="Yang W."/>
            <person name="Liu L."/>
        </authorList>
    </citation>
    <scope>NUCLEOTIDE SEQUENCE [LARGE SCALE GENOMIC DNA]</scope>
    <source>
        <strain evidence="2 3">ZF39</strain>
    </source>
</reference>
<feature type="signal peptide" evidence="1">
    <location>
        <begin position="1"/>
        <end position="24"/>
    </location>
</feature>
<sequence length="154" mass="15386">MSFRAALRTRVCAAVLVLSASALVAGCSASGPAPVPEPSPVTASAEAYAVPAGGVSLAQLGFGNGPADRVTVPAGARLNLRVDQPNMQTMTFSAPEASVIAQWLQEHLPGAGFTITASGVDAGGLVFTGHGWDGAFTSGGAEAALTLRRSTHQG</sequence>
<feature type="chain" id="PRO_5046960940" evidence="1">
    <location>
        <begin position="25"/>
        <end position="154"/>
    </location>
</feature>
<dbReference type="EMBL" id="CP154795">
    <property type="protein sequence ID" value="XAN06891.1"/>
    <property type="molecule type" value="Genomic_DNA"/>
</dbReference>
<evidence type="ECO:0000313" key="3">
    <source>
        <dbReference type="Proteomes" id="UP001442841"/>
    </source>
</evidence>
<protein>
    <submittedName>
        <fullName evidence="2">Uncharacterized protein</fullName>
    </submittedName>
</protein>
<organism evidence="2 3">
    <name type="scientific">Ammonicoccus fulvus</name>
    <dbReference type="NCBI Taxonomy" id="3138240"/>
    <lineage>
        <taxon>Bacteria</taxon>
        <taxon>Bacillati</taxon>
        <taxon>Actinomycetota</taxon>
        <taxon>Actinomycetes</taxon>
        <taxon>Propionibacteriales</taxon>
        <taxon>Propionibacteriaceae</taxon>
        <taxon>Ammonicoccus</taxon>
    </lineage>
</organism>
<evidence type="ECO:0000313" key="2">
    <source>
        <dbReference type="EMBL" id="XAN06891.1"/>
    </source>
</evidence>
<gene>
    <name evidence="2" type="ORF">AADG42_06095</name>
</gene>
<evidence type="ECO:0000256" key="1">
    <source>
        <dbReference type="SAM" id="SignalP"/>
    </source>
</evidence>
<keyword evidence="1" id="KW-0732">Signal</keyword>
<proteinExistence type="predicted"/>
<accession>A0ABZ3FQJ1</accession>
<dbReference type="RefSeq" id="WP_425308331.1">
    <property type="nucleotide sequence ID" value="NZ_CP154795.1"/>
</dbReference>
<keyword evidence="3" id="KW-1185">Reference proteome</keyword>
<dbReference type="Proteomes" id="UP001442841">
    <property type="component" value="Chromosome"/>
</dbReference>